<keyword evidence="8" id="KW-1185">Reference proteome</keyword>
<dbReference type="PATRIC" id="fig|595434.4.peg.3600"/>
<dbReference type="Proteomes" id="UP000036367">
    <property type="component" value="Unassembled WGS sequence"/>
</dbReference>
<feature type="domain" description="Sulfatase N-terminal" evidence="6">
    <location>
        <begin position="28"/>
        <end position="395"/>
    </location>
</feature>
<dbReference type="AlphaFoldDB" id="A0A0J1BC38"/>
<evidence type="ECO:0000256" key="3">
    <source>
        <dbReference type="ARBA" id="ARBA00022801"/>
    </source>
</evidence>
<evidence type="ECO:0000256" key="4">
    <source>
        <dbReference type="ARBA" id="ARBA00022837"/>
    </source>
</evidence>
<keyword evidence="5" id="KW-0732">Signal</keyword>
<organism evidence="7 8">
    <name type="scientific">Rhodopirellula islandica</name>
    <dbReference type="NCBI Taxonomy" id="595434"/>
    <lineage>
        <taxon>Bacteria</taxon>
        <taxon>Pseudomonadati</taxon>
        <taxon>Planctomycetota</taxon>
        <taxon>Planctomycetia</taxon>
        <taxon>Pirellulales</taxon>
        <taxon>Pirellulaceae</taxon>
        <taxon>Rhodopirellula</taxon>
    </lineage>
</organism>
<evidence type="ECO:0000256" key="5">
    <source>
        <dbReference type="SAM" id="SignalP"/>
    </source>
</evidence>
<comment type="similarity">
    <text evidence="1">Belongs to the sulfatase family.</text>
</comment>
<dbReference type="GO" id="GO:0047753">
    <property type="term" value="F:choline-sulfatase activity"/>
    <property type="evidence" value="ECO:0007669"/>
    <property type="project" value="UniProtKB-EC"/>
</dbReference>
<evidence type="ECO:0000256" key="2">
    <source>
        <dbReference type="ARBA" id="ARBA00022723"/>
    </source>
</evidence>
<dbReference type="EMBL" id="LECT01000029">
    <property type="protein sequence ID" value="KLU04205.1"/>
    <property type="molecule type" value="Genomic_DNA"/>
</dbReference>
<dbReference type="Gene3D" id="3.30.1120.10">
    <property type="match status" value="1"/>
</dbReference>
<accession>A0A0J1BC38</accession>
<sequence>MVRSLFLVSAALLLVLPAKPNVSAADQPNVLLIIADDVGYSDLGCYGGEIDTPHLDQLAADGVRFSEFHVNPMCVVTRTSLMTGHTHSQSDDYRRSLPVARLLKKAGYATSLAGKWHQPGNPLDAGFDSFYGFLGGAIDSWTGIERGKPAIQTDRQSPEPVNEGWYSSDAFTDRAMEEIDSARKQDKPFFTQVAFNAPHTPLHAPRESVEKYYERYRAGWEKLRRDRYDRMIAMGLIDERYVMSQPDAEVRRWDELPATIQEQENRRMAAYAGMLDRLDWNVGRLLQHLSDQGLDEDTIVIFMADNGGAYSNGDIRTYDQQIPWEPGSNAFVSNGWSYLKNTPFRWYKSCAQEGGVSVPLIVRWPAQLSGQAGAIRKQRLHVTDLYPTLLELAGAKYPTHDGDRKLEPLYGNSILPLLRNPDLPNLAIRDEIFWCFNQTGKALTKGNWKISSISDGPWRLHDIQNDPAESLDLAAERPEVLSAMSDAWFQFARENTKMPASWRAPLKEYQEGWGYHRIRMIMPAYVRAVPAMSAMDVPCDTDWSFHFSRPIRFANSTGKTLRLYEAGDTQTVIWQADPEPGHPDEGSRQITFNDLPRLKPNTTYFALSDPGWITVGNQPAGGLNDGAFWYRFRTGPARPGLLDGLPVQRPLPR</sequence>
<dbReference type="SUPFAM" id="SSF53649">
    <property type="entry name" value="Alkaline phosphatase-like"/>
    <property type="match status" value="1"/>
</dbReference>
<keyword evidence="4" id="KW-0106">Calcium</keyword>
<feature type="chain" id="PRO_5005248544" evidence="5">
    <location>
        <begin position="25"/>
        <end position="653"/>
    </location>
</feature>
<dbReference type="EC" id="3.1.6.6" evidence="7"/>
<evidence type="ECO:0000313" key="8">
    <source>
        <dbReference type="Proteomes" id="UP000036367"/>
    </source>
</evidence>
<dbReference type="InterPro" id="IPR000917">
    <property type="entry name" value="Sulfatase_N"/>
</dbReference>
<dbReference type="RefSeq" id="WP_047815174.1">
    <property type="nucleotide sequence ID" value="NZ_LECT01000029.1"/>
</dbReference>
<protein>
    <submittedName>
        <fullName evidence="7">Choline-sulfatase</fullName>
        <ecNumber evidence="7">3.1.6.6</ecNumber>
    </submittedName>
</protein>
<proteinExistence type="inferred from homology"/>
<evidence type="ECO:0000313" key="7">
    <source>
        <dbReference type="EMBL" id="KLU04205.1"/>
    </source>
</evidence>
<reference evidence="7" key="1">
    <citation type="submission" date="2015-05" db="EMBL/GenBank/DDBJ databases">
        <title>Permanent draft genome of Rhodopirellula islandicus K833.</title>
        <authorList>
            <person name="Kizina J."/>
            <person name="Richter M."/>
            <person name="Glockner F.O."/>
            <person name="Harder J."/>
        </authorList>
    </citation>
    <scope>NUCLEOTIDE SEQUENCE [LARGE SCALE GENOMIC DNA]</scope>
    <source>
        <strain evidence="7">K833</strain>
    </source>
</reference>
<dbReference type="OrthoDB" id="223277at2"/>
<dbReference type="GO" id="GO:0046872">
    <property type="term" value="F:metal ion binding"/>
    <property type="evidence" value="ECO:0007669"/>
    <property type="project" value="UniProtKB-KW"/>
</dbReference>
<evidence type="ECO:0000256" key="1">
    <source>
        <dbReference type="ARBA" id="ARBA00008779"/>
    </source>
</evidence>
<dbReference type="CDD" id="cd16025">
    <property type="entry name" value="PAS_like"/>
    <property type="match status" value="1"/>
</dbReference>
<keyword evidence="2" id="KW-0479">Metal-binding</keyword>
<dbReference type="InterPro" id="IPR050738">
    <property type="entry name" value="Sulfatase"/>
</dbReference>
<keyword evidence="3 7" id="KW-0378">Hydrolase</keyword>
<comment type="caution">
    <text evidence="7">The sequence shown here is derived from an EMBL/GenBank/DDBJ whole genome shotgun (WGS) entry which is preliminary data.</text>
</comment>
<dbReference type="FunFam" id="3.40.720.10:FF:000158">
    <property type="entry name" value="Arylsulfatase"/>
    <property type="match status" value="1"/>
</dbReference>
<dbReference type="InterPro" id="IPR024607">
    <property type="entry name" value="Sulfatase_CS"/>
</dbReference>
<name>A0A0J1BC38_RHOIS</name>
<gene>
    <name evidence="7" type="ORF">RISK_003791</name>
</gene>
<feature type="signal peptide" evidence="5">
    <location>
        <begin position="1"/>
        <end position="24"/>
    </location>
</feature>
<dbReference type="PANTHER" id="PTHR42693:SF53">
    <property type="entry name" value="ENDO-4-O-SULFATASE"/>
    <property type="match status" value="1"/>
</dbReference>
<dbReference type="STRING" id="595434.RISK_003791"/>
<dbReference type="PROSITE" id="PS00149">
    <property type="entry name" value="SULFATASE_2"/>
    <property type="match status" value="1"/>
</dbReference>
<dbReference type="Gene3D" id="3.40.720.10">
    <property type="entry name" value="Alkaline Phosphatase, subunit A"/>
    <property type="match status" value="1"/>
</dbReference>
<dbReference type="InterPro" id="IPR017850">
    <property type="entry name" value="Alkaline_phosphatase_core_sf"/>
</dbReference>
<dbReference type="PANTHER" id="PTHR42693">
    <property type="entry name" value="ARYLSULFATASE FAMILY MEMBER"/>
    <property type="match status" value="1"/>
</dbReference>
<evidence type="ECO:0000259" key="6">
    <source>
        <dbReference type="Pfam" id="PF00884"/>
    </source>
</evidence>
<dbReference type="GO" id="GO:0004065">
    <property type="term" value="F:arylsulfatase activity"/>
    <property type="evidence" value="ECO:0007669"/>
    <property type="project" value="TreeGrafter"/>
</dbReference>
<dbReference type="Pfam" id="PF00884">
    <property type="entry name" value="Sulfatase"/>
    <property type="match status" value="1"/>
</dbReference>